<dbReference type="InterPro" id="IPR004103">
    <property type="entry name" value="Lyase_8_C"/>
</dbReference>
<proteinExistence type="inferred from homology"/>
<evidence type="ECO:0000256" key="3">
    <source>
        <dbReference type="ARBA" id="ARBA00011245"/>
    </source>
</evidence>
<dbReference type="Proteomes" id="UP000437446">
    <property type="component" value="Unassembled WGS sequence"/>
</dbReference>
<reference evidence="12 13" key="1">
    <citation type="submission" date="2018-08" db="EMBL/GenBank/DDBJ databases">
        <title>A genome reference for cultivated species of the human gut microbiota.</title>
        <authorList>
            <person name="Zou Y."/>
            <person name="Xue W."/>
            <person name="Luo G."/>
        </authorList>
    </citation>
    <scope>NUCLEOTIDE SEQUENCE [LARGE SCALE GENOMIC DNA]</scope>
    <source>
        <strain evidence="12 13">OM05-11AA</strain>
    </source>
</reference>
<dbReference type="GO" id="GO:0005975">
    <property type="term" value="P:carbohydrate metabolic process"/>
    <property type="evidence" value="ECO:0007669"/>
    <property type="project" value="InterPro"/>
</dbReference>
<feature type="domain" description="Polysaccharide lyase family 8 central" evidence="7">
    <location>
        <begin position="683"/>
        <end position="933"/>
    </location>
</feature>
<dbReference type="InterPro" id="IPR008929">
    <property type="entry name" value="Chondroitin_lyas"/>
</dbReference>
<evidence type="ECO:0000256" key="4">
    <source>
        <dbReference type="ARBA" id="ARBA00022729"/>
    </source>
</evidence>
<evidence type="ECO:0000259" key="10">
    <source>
        <dbReference type="Pfam" id="PF08124"/>
    </source>
</evidence>
<comment type="subunit">
    <text evidence="3">Monomer.</text>
</comment>
<evidence type="ECO:0000313" key="14">
    <source>
        <dbReference type="Proteomes" id="UP000437446"/>
    </source>
</evidence>
<evidence type="ECO:0000256" key="1">
    <source>
        <dbReference type="ARBA" id="ARBA00001913"/>
    </source>
</evidence>
<evidence type="ECO:0000313" key="12">
    <source>
        <dbReference type="EMBL" id="RGN50189.1"/>
    </source>
</evidence>
<dbReference type="Gene3D" id="2.70.98.10">
    <property type="match status" value="1"/>
</dbReference>
<dbReference type="PANTHER" id="PTHR38481">
    <property type="entry name" value="HYALURONATE LYASE"/>
    <property type="match status" value="1"/>
</dbReference>
<dbReference type="Gene3D" id="2.60.220.10">
    <property type="entry name" value="Polysaccharide lyase family 8-like, C-terminal"/>
    <property type="match status" value="1"/>
</dbReference>
<reference evidence="11 14" key="2">
    <citation type="journal article" date="2019" name="Nat. Med.">
        <title>A library of human gut bacterial isolates paired with longitudinal multiomics data enables mechanistic microbiome research.</title>
        <authorList>
            <person name="Poyet M."/>
            <person name="Groussin M."/>
            <person name="Gibbons S.M."/>
            <person name="Avila-Pacheco J."/>
            <person name="Jiang X."/>
            <person name="Kearney S.M."/>
            <person name="Perrotta A.R."/>
            <person name="Berdy B."/>
            <person name="Zhao S."/>
            <person name="Lieberman T.D."/>
            <person name="Swanson P.K."/>
            <person name="Smith M."/>
            <person name="Roesemann S."/>
            <person name="Alexander J.E."/>
            <person name="Rich S.A."/>
            <person name="Livny J."/>
            <person name="Vlamakis H."/>
            <person name="Clish C."/>
            <person name="Bullock K."/>
            <person name="Deik A."/>
            <person name="Scott J."/>
            <person name="Pierce K.A."/>
            <person name="Xavier R.J."/>
            <person name="Alm E.J."/>
        </authorList>
    </citation>
    <scope>NUCLEOTIDE SEQUENCE [LARGE SCALE GENOMIC DNA]</scope>
    <source>
        <strain evidence="11 14">BIOML-A25</strain>
    </source>
</reference>
<comment type="caution">
    <text evidence="12">The sequence shown here is derived from an EMBL/GenBank/DDBJ whole genome shotgun (WGS) entry which is preliminary data.</text>
</comment>
<dbReference type="PANTHER" id="PTHR38481:SF1">
    <property type="entry name" value="HYALURONATE LYASE"/>
    <property type="match status" value="1"/>
</dbReference>
<comment type="similarity">
    <text evidence="2">Belongs to the polysaccharide lyase 8 family.</text>
</comment>
<dbReference type="Pfam" id="PF05426">
    <property type="entry name" value="Alginate_lyase"/>
    <property type="match status" value="1"/>
</dbReference>
<evidence type="ECO:0000256" key="6">
    <source>
        <dbReference type="ARBA" id="ARBA00023239"/>
    </source>
</evidence>
<dbReference type="InterPro" id="IPR011013">
    <property type="entry name" value="Gal_mutarotase_sf_dom"/>
</dbReference>
<evidence type="ECO:0000259" key="7">
    <source>
        <dbReference type="Pfam" id="PF02278"/>
    </source>
</evidence>
<gene>
    <name evidence="12" type="ORF">DXB61_13260</name>
    <name evidence="11" type="ORF">GMD66_03755</name>
</gene>
<dbReference type="SUPFAM" id="SSF48230">
    <property type="entry name" value="Chondroitin AC/alginate lyase"/>
    <property type="match status" value="2"/>
</dbReference>
<dbReference type="Pfam" id="PF08124">
    <property type="entry name" value="Lyase_8_N"/>
    <property type="match status" value="1"/>
</dbReference>
<dbReference type="InterPro" id="IPR008397">
    <property type="entry name" value="Alginate_lyase_dom"/>
</dbReference>
<dbReference type="GO" id="GO:0030246">
    <property type="term" value="F:carbohydrate binding"/>
    <property type="evidence" value="ECO:0007669"/>
    <property type="project" value="InterPro"/>
</dbReference>
<feature type="domain" description="Alginate lyase" evidence="9">
    <location>
        <begin position="76"/>
        <end position="295"/>
    </location>
</feature>
<accession>A0A3R5WYD8</accession>
<evidence type="ECO:0000313" key="11">
    <source>
        <dbReference type="EMBL" id="MTU28352.1"/>
    </source>
</evidence>
<dbReference type="InterPro" id="IPR012970">
    <property type="entry name" value="Lyase_8_alpha_N"/>
</dbReference>
<evidence type="ECO:0000259" key="9">
    <source>
        <dbReference type="Pfam" id="PF05426"/>
    </source>
</evidence>
<dbReference type="AlphaFoldDB" id="A0A3R5WYD8"/>
<dbReference type="InterPro" id="IPR014718">
    <property type="entry name" value="GH-type_carb-bd"/>
</dbReference>
<dbReference type="GO" id="GO:0042597">
    <property type="term" value="C:periplasmic space"/>
    <property type="evidence" value="ECO:0007669"/>
    <property type="project" value="InterPro"/>
</dbReference>
<keyword evidence="4" id="KW-0732">Signal</keyword>
<sequence length="1065" mass="121714">MRKVIIGILMFFCLLGVYQSLWANHSMHPLKQIAFVKKMIERQQEPYHTAYVQLIRYADSIQHVTHHARNDFAVPGYYVKPEEHRANSLALQQDAFAAYCSALAYRLSGKKRYGEKACYFMNAWATINKKYSEPDGPLVMSYSGSAFLMAAELMDDMSVWDADEKRIFKDWVTSVYRKATNEIRERKNNWADWGRLGSLLAASFLNDKEEIERNVKLIKENLSDKIASDGHMPEEVRRGKNGIWYTYFSLAPMTASFWVVYNLTGENLFLWEQEGKSIKKALDYLLRYQKAPSEWKWYEGPNVGTHATWPDNLLEAMAGIYGESAYVEYVENSRPHIYPVHHFAWVFPTLMPLSLNGYNQGGQSSVAKKDADIEKLRKRFAMQLLGAPVSDGRIKTLLETLQPDGSWPGIDYVDTTRTAFQHERHLSNMLALSVAYKKKGSPYKGSKQVKKAVHQALAFWLKNDFICENWWWNQIGTPNTMVSMLLILDRDLSPEESERMLKIAGRGNMNASGARPSGDRIKIAGLQAKTALFKRDAQEVAMLMKVIEGEIKFSTERGMQHDFSFHHRTDWVNNTLSYGSGYASAFIEWASNVADTKFRFSEQAVRLLIDYYLDGICKQMVYGRISDPGILNRDITRPGEERVWSSSDPERLRNLTDYRQAELDNIICLRKGDSSCRPDSFAKFFWRTDHFVFQRPDFYTSVRMYSTRNANMEEPYNGEGLMNHFRGDGTNYLSVRGDEYKKLTPVYDWMKIPGATIVQLDKMPGENEIQKWGLTDYVGAVTDGTYGAVGFDFKSPHTGLAAKKVWFFFDKTYVCLGTNISSRMKNQVLTTVNQCLLNGEVTVSDADGIHPQEQGSRMKKEVRWVVHDKVGYYFLKKENVILSNQRTEGSWKIANRQTTTPADIIRQDVFTLSVDHGRSPNNGDYAYMVIPSADPLSIEKQVEEEGVVILANCPEVQAVRHDGLNMAYAAFYKGGMLRIHDKIVVEMDSPGMLMVKYNDAGEILALGVSDPTRFMKKLHLSVNQKIVGAVQENIQTEWDEKQALTRISVDLPQNEYAGKSVIYNK</sequence>
<keyword evidence="5" id="KW-0106">Calcium</keyword>
<dbReference type="Pfam" id="PF02884">
    <property type="entry name" value="Lyase_8_C"/>
    <property type="match status" value="1"/>
</dbReference>
<organism evidence="12 13">
    <name type="scientific">Parabacteroides merdae</name>
    <dbReference type="NCBI Taxonomy" id="46503"/>
    <lineage>
        <taxon>Bacteria</taxon>
        <taxon>Pseudomonadati</taxon>
        <taxon>Bacteroidota</taxon>
        <taxon>Bacteroidia</taxon>
        <taxon>Bacteroidales</taxon>
        <taxon>Tannerellaceae</taxon>
        <taxon>Parabacteroides</taxon>
    </lineage>
</organism>
<evidence type="ECO:0000259" key="8">
    <source>
        <dbReference type="Pfam" id="PF02884"/>
    </source>
</evidence>
<dbReference type="GO" id="GO:0005576">
    <property type="term" value="C:extracellular region"/>
    <property type="evidence" value="ECO:0007669"/>
    <property type="project" value="InterPro"/>
</dbReference>
<dbReference type="InterPro" id="IPR003159">
    <property type="entry name" value="Lyase_8_central_dom"/>
</dbReference>
<evidence type="ECO:0000256" key="5">
    <source>
        <dbReference type="ARBA" id="ARBA00022837"/>
    </source>
</evidence>
<feature type="domain" description="Polysaccharide lyase family 8 C-terminal" evidence="8">
    <location>
        <begin position="949"/>
        <end position="1013"/>
    </location>
</feature>
<dbReference type="InterPro" id="IPR011071">
    <property type="entry name" value="Lyase_8-like_C"/>
</dbReference>
<comment type="cofactor">
    <cofactor evidence="1">
        <name>Ca(2+)</name>
        <dbReference type="ChEBI" id="CHEBI:29108"/>
    </cofactor>
</comment>
<name>A0A3R5WYD8_9BACT</name>
<dbReference type="InterPro" id="IPR038970">
    <property type="entry name" value="Lyase_8"/>
</dbReference>
<evidence type="ECO:0000313" key="13">
    <source>
        <dbReference type="Proteomes" id="UP000261088"/>
    </source>
</evidence>
<feature type="domain" description="Polysaccharide lyase 8 N-terminal alpha-helical" evidence="10">
    <location>
        <begin position="394"/>
        <end position="641"/>
    </location>
</feature>
<keyword evidence="6" id="KW-0456">Lyase</keyword>
<dbReference type="EMBL" id="QSUP01000017">
    <property type="protein sequence ID" value="RGN50189.1"/>
    <property type="molecule type" value="Genomic_DNA"/>
</dbReference>
<evidence type="ECO:0000256" key="2">
    <source>
        <dbReference type="ARBA" id="ARBA00006699"/>
    </source>
</evidence>
<dbReference type="GO" id="GO:0016837">
    <property type="term" value="F:carbon-oxygen lyase activity, acting on polysaccharides"/>
    <property type="evidence" value="ECO:0007669"/>
    <property type="project" value="UniProtKB-ARBA"/>
</dbReference>
<dbReference type="SUPFAM" id="SSF49863">
    <property type="entry name" value="Hyaluronate lyase-like, C-terminal domain"/>
    <property type="match status" value="1"/>
</dbReference>
<dbReference type="Gene3D" id="1.50.10.100">
    <property type="entry name" value="Chondroitin AC/alginate lyase"/>
    <property type="match status" value="2"/>
</dbReference>
<dbReference type="RefSeq" id="WP_122122400.1">
    <property type="nucleotide sequence ID" value="NZ_JADNHS010000021.1"/>
</dbReference>
<protein>
    <submittedName>
        <fullName evidence="12">Uncharacterized protein</fullName>
    </submittedName>
</protein>
<dbReference type="EMBL" id="WNCR01000001">
    <property type="protein sequence ID" value="MTU28352.1"/>
    <property type="molecule type" value="Genomic_DNA"/>
</dbReference>
<dbReference type="Pfam" id="PF02278">
    <property type="entry name" value="Lyase_8"/>
    <property type="match status" value="1"/>
</dbReference>
<dbReference type="Proteomes" id="UP000261088">
    <property type="component" value="Unassembled WGS sequence"/>
</dbReference>
<dbReference type="SUPFAM" id="SSF74650">
    <property type="entry name" value="Galactose mutarotase-like"/>
    <property type="match status" value="1"/>
</dbReference>